<organism evidence="2 3">
    <name type="scientific">Providencia phage vB_PreS_PR1</name>
    <dbReference type="NCBI Taxonomy" id="1931407"/>
    <lineage>
        <taxon>Viruses</taxon>
        <taxon>Duplodnaviria</taxon>
        <taxon>Heunggongvirae</taxon>
        <taxon>Uroviricota</taxon>
        <taxon>Caudoviricetes</taxon>
        <taxon>Demerecviridae</taxon>
        <taxon>Priunavirus</taxon>
        <taxon>Priunavirus PR1</taxon>
    </lineage>
</organism>
<keyword evidence="3" id="KW-1185">Reference proteome</keyword>
<dbReference type="GO" id="GO:0003677">
    <property type="term" value="F:DNA binding"/>
    <property type="evidence" value="ECO:0007669"/>
    <property type="project" value="InterPro"/>
</dbReference>
<evidence type="ECO:0000313" key="2">
    <source>
        <dbReference type="EMBL" id="AQT25217.1"/>
    </source>
</evidence>
<sequence>MKISIGNKAFFMLRDPDFWDEIRPKMTYEIMDRNTQYPKIYQNCGKIRTEMVWIPITRVADVLKGIDLEITDRRVAPEVEFPDPSFVLREDQTEIFDKFIASTEDWCIINGKPGFGKTITALAIAHYLGVKTLVVTTNVNIRTQWEDEVRKWFGIEPGVIGSSRFELDSPIVIGNIQTLSKHGERLAKEFGLVIVDEMHHCVATTFTKFLEFSYAKYRIGLSGTLKRKDGLNVMFPDYFGYTVFSPAVANTLDPTIYKFHLPEVELSGNRNIPWALRANDVYENPLYRAHIISKTYIMYREGHKVLVVSDRSELIAHIAEKLESVGTKVHQITGQTSIEDRKSILLEIETDPTPCVLVAAVGIFSEGVSCNPLSCLVHACIIGDNESLIEQLGGRIQRIAEGKLPPVILDTRLGGDVAQRQAATRTRVYNQNGWTSREMTEKVWDKYLKKVLDQNPIS</sequence>
<gene>
    <name evidence="2" type="ORF">PR1_125</name>
</gene>
<dbReference type="GO" id="GO:0016787">
    <property type="term" value="F:hydrolase activity"/>
    <property type="evidence" value="ECO:0007669"/>
    <property type="project" value="InterPro"/>
</dbReference>
<keyword evidence="2" id="KW-0347">Helicase</keyword>
<proteinExistence type="predicted"/>
<keyword evidence="2" id="KW-0378">Hydrolase</keyword>
<accession>A0A1S6KUU6</accession>
<dbReference type="Pfam" id="PF00271">
    <property type="entry name" value="Helicase_C"/>
    <property type="match status" value="1"/>
</dbReference>
<keyword evidence="2" id="KW-0547">Nucleotide-binding</keyword>
<dbReference type="InterPro" id="IPR027417">
    <property type="entry name" value="P-loop_NTPase"/>
</dbReference>
<dbReference type="InterPro" id="IPR050742">
    <property type="entry name" value="Helicase_Restrict-Modif_Enz"/>
</dbReference>
<dbReference type="PANTHER" id="PTHR47396">
    <property type="entry name" value="TYPE I RESTRICTION ENZYME ECOKI R PROTEIN"/>
    <property type="match status" value="1"/>
</dbReference>
<protein>
    <submittedName>
        <fullName evidence="2">Helicase</fullName>
    </submittedName>
</protein>
<reference evidence="2 3" key="1">
    <citation type="submission" date="2016-12" db="EMBL/GenBank/DDBJ databases">
        <title>Providencia rettgeri phage vB-PreS_PR1 - a deep-branching member of the T5-like siphoviruses.</title>
        <authorList>
            <person name="Oliveira H."/>
            <person name="Pinto G."/>
            <person name="Hendrix H."/>
            <person name="Noben J.-P."/>
            <person name="Gawor J."/>
            <person name="Lobocka M."/>
            <person name="Lavigne R."/>
            <person name="Azeredo J."/>
        </authorList>
    </citation>
    <scope>NUCLEOTIDE SEQUENCE [LARGE SCALE GENOMIC DNA]</scope>
</reference>
<dbReference type="Proteomes" id="UP000222417">
    <property type="component" value="Segment"/>
</dbReference>
<dbReference type="SMART" id="SM00487">
    <property type="entry name" value="DEXDc"/>
    <property type="match status" value="1"/>
</dbReference>
<dbReference type="PANTHER" id="PTHR47396:SF1">
    <property type="entry name" value="ATP-DEPENDENT HELICASE IRC3-RELATED"/>
    <property type="match status" value="1"/>
</dbReference>
<dbReference type="GO" id="GO:0004386">
    <property type="term" value="F:helicase activity"/>
    <property type="evidence" value="ECO:0007669"/>
    <property type="project" value="UniProtKB-KW"/>
</dbReference>
<evidence type="ECO:0000259" key="1">
    <source>
        <dbReference type="PROSITE" id="PS51192"/>
    </source>
</evidence>
<feature type="domain" description="Helicase ATP-binding" evidence="1">
    <location>
        <begin position="98"/>
        <end position="243"/>
    </location>
</feature>
<dbReference type="InterPro" id="IPR006935">
    <property type="entry name" value="Helicase/UvrB_N"/>
</dbReference>
<dbReference type="SUPFAM" id="SSF52540">
    <property type="entry name" value="P-loop containing nucleoside triphosphate hydrolases"/>
    <property type="match status" value="2"/>
</dbReference>
<name>A0A1S6KUU6_9CAUD</name>
<evidence type="ECO:0000313" key="3">
    <source>
        <dbReference type="Proteomes" id="UP000222417"/>
    </source>
</evidence>
<dbReference type="InterPro" id="IPR014001">
    <property type="entry name" value="Helicase_ATP-bd"/>
</dbReference>
<keyword evidence="2" id="KW-0067">ATP-binding</keyword>
<dbReference type="Gene3D" id="3.40.50.300">
    <property type="entry name" value="P-loop containing nucleotide triphosphate hydrolases"/>
    <property type="match status" value="2"/>
</dbReference>
<dbReference type="PROSITE" id="PS51192">
    <property type="entry name" value="HELICASE_ATP_BIND_1"/>
    <property type="match status" value="1"/>
</dbReference>
<dbReference type="GO" id="GO:0005524">
    <property type="term" value="F:ATP binding"/>
    <property type="evidence" value="ECO:0007669"/>
    <property type="project" value="InterPro"/>
</dbReference>
<dbReference type="Pfam" id="PF04851">
    <property type="entry name" value="ResIII"/>
    <property type="match status" value="1"/>
</dbReference>
<dbReference type="EMBL" id="KY363465">
    <property type="protein sequence ID" value="AQT25217.1"/>
    <property type="molecule type" value="Genomic_DNA"/>
</dbReference>
<dbReference type="InterPro" id="IPR001650">
    <property type="entry name" value="Helicase_C-like"/>
</dbReference>
<dbReference type="OrthoDB" id="4131at10239"/>